<feature type="compositionally biased region" description="Acidic residues" evidence="4">
    <location>
        <begin position="1"/>
        <end position="20"/>
    </location>
</feature>
<dbReference type="OrthoDB" id="540955at2759"/>
<name>C1EFS2_MICCC</name>
<dbReference type="SUPFAM" id="SSF48403">
    <property type="entry name" value="Ankyrin repeat"/>
    <property type="match status" value="1"/>
</dbReference>
<dbReference type="GeneID" id="8248573"/>
<keyword evidence="2 3" id="KW-0040">ANK repeat</keyword>
<dbReference type="InParanoid" id="C1EFS2"/>
<dbReference type="eggNOG" id="KOG4177">
    <property type="taxonomic scope" value="Eukaryota"/>
</dbReference>
<feature type="repeat" description="ANK" evidence="3">
    <location>
        <begin position="154"/>
        <end position="186"/>
    </location>
</feature>
<dbReference type="SMART" id="SM00248">
    <property type="entry name" value="ANK"/>
    <property type="match status" value="5"/>
</dbReference>
<reference evidence="5 6" key="1">
    <citation type="journal article" date="2009" name="Science">
        <title>Green evolution and dynamic adaptations revealed by genomes of the marine picoeukaryotes Micromonas.</title>
        <authorList>
            <person name="Worden A.Z."/>
            <person name="Lee J.H."/>
            <person name="Mock T."/>
            <person name="Rouze P."/>
            <person name="Simmons M.P."/>
            <person name="Aerts A.L."/>
            <person name="Allen A.E."/>
            <person name="Cuvelier M.L."/>
            <person name="Derelle E."/>
            <person name="Everett M.V."/>
            <person name="Foulon E."/>
            <person name="Grimwood J."/>
            <person name="Gundlach H."/>
            <person name="Henrissat B."/>
            <person name="Napoli C."/>
            <person name="McDonald S.M."/>
            <person name="Parker M.S."/>
            <person name="Rombauts S."/>
            <person name="Salamov A."/>
            <person name="Von Dassow P."/>
            <person name="Badger J.H."/>
            <person name="Coutinho P.M."/>
            <person name="Demir E."/>
            <person name="Dubchak I."/>
            <person name="Gentemann C."/>
            <person name="Eikrem W."/>
            <person name="Gready J.E."/>
            <person name="John U."/>
            <person name="Lanier W."/>
            <person name="Lindquist E.A."/>
            <person name="Lucas S."/>
            <person name="Mayer K.F."/>
            <person name="Moreau H."/>
            <person name="Not F."/>
            <person name="Otillar R."/>
            <person name="Panaud O."/>
            <person name="Pangilinan J."/>
            <person name="Paulsen I."/>
            <person name="Piegu B."/>
            <person name="Poliakov A."/>
            <person name="Robbens S."/>
            <person name="Schmutz J."/>
            <person name="Toulza E."/>
            <person name="Wyss T."/>
            <person name="Zelensky A."/>
            <person name="Zhou K."/>
            <person name="Armbrust E.V."/>
            <person name="Bhattacharya D."/>
            <person name="Goodenough U.W."/>
            <person name="Van de Peer Y."/>
            <person name="Grigoriev I.V."/>
        </authorList>
    </citation>
    <scope>NUCLEOTIDE SEQUENCE [LARGE SCALE GENOMIC DNA]</scope>
    <source>
        <strain evidence="6">RCC299 / NOUM17</strain>
    </source>
</reference>
<dbReference type="OMA" id="QFGSCAL"/>
<organism evidence="5 6">
    <name type="scientific">Micromonas commoda (strain RCC299 / NOUM17 / CCMP2709)</name>
    <name type="common">Picoplanktonic green alga</name>
    <dbReference type="NCBI Taxonomy" id="296587"/>
    <lineage>
        <taxon>Eukaryota</taxon>
        <taxon>Viridiplantae</taxon>
        <taxon>Chlorophyta</taxon>
        <taxon>Mamiellophyceae</taxon>
        <taxon>Mamiellales</taxon>
        <taxon>Mamiellaceae</taxon>
        <taxon>Micromonas</taxon>
    </lineage>
</organism>
<dbReference type="PROSITE" id="PS50088">
    <property type="entry name" value="ANK_REPEAT"/>
    <property type="match status" value="4"/>
</dbReference>
<gene>
    <name evidence="5" type="ORF">MICPUN_63383</name>
</gene>
<accession>C1EFS2</accession>
<feature type="repeat" description="ANK" evidence="3">
    <location>
        <begin position="124"/>
        <end position="156"/>
    </location>
</feature>
<dbReference type="PROSITE" id="PS50297">
    <property type="entry name" value="ANK_REP_REGION"/>
    <property type="match status" value="4"/>
</dbReference>
<dbReference type="Gene3D" id="1.25.40.20">
    <property type="entry name" value="Ankyrin repeat-containing domain"/>
    <property type="match status" value="2"/>
</dbReference>
<feature type="repeat" description="ANK" evidence="3">
    <location>
        <begin position="58"/>
        <end position="90"/>
    </location>
</feature>
<dbReference type="PANTHER" id="PTHR24126:SF14">
    <property type="entry name" value="ANK_REP_REGION DOMAIN-CONTAINING PROTEIN"/>
    <property type="match status" value="1"/>
</dbReference>
<evidence type="ECO:0000313" key="5">
    <source>
        <dbReference type="EMBL" id="ACO66902.1"/>
    </source>
</evidence>
<dbReference type="KEGG" id="mis:MICPUN_63383"/>
<evidence type="ECO:0000256" key="1">
    <source>
        <dbReference type="ARBA" id="ARBA00022737"/>
    </source>
</evidence>
<dbReference type="EMBL" id="CP001331">
    <property type="protein sequence ID" value="ACO66902.1"/>
    <property type="molecule type" value="Genomic_DNA"/>
</dbReference>
<proteinExistence type="predicted"/>
<dbReference type="PANTHER" id="PTHR24126">
    <property type="entry name" value="ANKYRIN REPEAT, PH AND SEC7 DOMAIN CONTAINING PROTEIN SECG-RELATED"/>
    <property type="match status" value="1"/>
</dbReference>
<dbReference type="InterPro" id="IPR036770">
    <property type="entry name" value="Ankyrin_rpt-contain_sf"/>
</dbReference>
<dbReference type="Proteomes" id="UP000002009">
    <property type="component" value="Chromosome 13"/>
</dbReference>
<feature type="region of interest" description="Disordered" evidence="4">
    <location>
        <begin position="405"/>
        <end position="442"/>
    </location>
</feature>
<dbReference type="PRINTS" id="PR01415">
    <property type="entry name" value="ANKYRIN"/>
</dbReference>
<evidence type="ECO:0000256" key="2">
    <source>
        <dbReference type="ARBA" id="ARBA00023043"/>
    </source>
</evidence>
<evidence type="ECO:0000313" key="6">
    <source>
        <dbReference type="Proteomes" id="UP000002009"/>
    </source>
</evidence>
<feature type="repeat" description="ANK" evidence="3">
    <location>
        <begin position="91"/>
        <end position="123"/>
    </location>
</feature>
<keyword evidence="1" id="KW-0677">Repeat</keyword>
<dbReference type="Pfam" id="PF12796">
    <property type="entry name" value="Ank_2"/>
    <property type="match status" value="2"/>
</dbReference>
<feature type="region of interest" description="Disordered" evidence="4">
    <location>
        <begin position="1"/>
        <end position="22"/>
    </location>
</feature>
<evidence type="ECO:0000256" key="4">
    <source>
        <dbReference type="SAM" id="MobiDB-lite"/>
    </source>
</evidence>
<protein>
    <submittedName>
        <fullName evidence="5">ANK protein</fullName>
    </submittedName>
</protein>
<sequence>MSGSDYEETLDEEEEEDEQEEHTLEDQLIEAAGAGRLIEVDRLIAEGVVDVDGTTREDHSRALHLSAQNGRPLVTNSLIRAGADVNATNDGGDTPLILASLNGHGSIVDALLKSGANVHATDQFGSCALFYASRQGHCGLVDALLKAGADVNGSRVTALLIASRFGHASAVVKLLQAGADVTATDDDGNTALHRCALETTPAAVYGGQTGQVVEALVAACADIEALNKNGLTPLELAHNGLANGTSEWQKLRCRETVEVLEVAKDMTTGLRRWLMAAGLAEQWKEFARLGAKEKEDIEMIERDDVRRDKGSSLTPIQVNRLFRAMAQCAERPGEPLAMGDKFESFLHAHRLDDYCAHFRVLGVAFERDLLDITDAQLTLMVERHGLKILDRRRFDKAMVLLRRKLAGPHPPGEESGAGEEERHPIRVKKERGGAGELGGGSE</sequence>
<dbReference type="STRING" id="296587.C1EFS2"/>
<dbReference type="InterPro" id="IPR002110">
    <property type="entry name" value="Ankyrin_rpt"/>
</dbReference>
<dbReference type="RefSeq" id="XP_002505644.1">
    <property type="nucleotide sequence ID" value="XM_002505598.1"/>
</dbReference>
<dbReference type="AlphaFoldDB" id="C1EFS2"/>
<evidence type="ECO:0000256" key="3">
    <source>
        <dbReference type="PROSITE-ProRule" id="PRU00023"/>
    </source>
</evidence>
<keyword evidence="6" id="KW-1185">Reference proteome</keyword>